<dbReference type="InterPro" id="IPR001119">
    <property type="entry name" value="SLH_dom"/>
</dbReference>
<dbReference type="PANTHER" id="PTHR43308">
    <property type="entry name" value="OUTER MEMBRANE PROTEIN ALPHA-RELATED"/>
    <property type="match status" value="1"/>
</dbReference>
<dbReference type="PANTHER" id="PTHR43308:SF5">
    <property type="entry name" value="S-LAYER PROTEIN _ PEPTIDOGLYCAN ENDO-BETA-N-ACETYLGLUCOSAMINIDASE"/>
    <property type="match status" value="1"/>
</dbReference>
<proteinExistence type="predicted"/>
<feature type="domain" description="SLH" evidence="1">
    <location>
        <begin position="168"/>
        <end position="227"/>
    </location>
</feature>
<dbReference type="PROSITE" id="PS51272">
    <property type="entry name" value="SLH"/>
    <property type="match status" value="3"/>
</dbReference>
<feature type="domain" description="SLH" evidence="1">
    <location>
        <begin position="231"/>
        <end position="288"/>
    </location>
</feature>
<protein>
    <recommendedName>
        <fullName evidence="1">SLH domain-containing protein</fullName>
    </recommendedName>
</protein>
<organism evidence="2">
    <name type="scientific">bioreactor metagenome</name>
    <dbReference type="NCBI Taxonomy" id="1076179"/>
    <lineage>
        <taxon>unclassified sequences</taxon>
        <taxon>metagenomes</taxon>
        <taxon>ecological metagenomes</taxon>
    </lineage>
</organism>
<dbReference type="InterPro" id="IPR051465">
    <property type="entry name" value="Cell_Envelope_Struct_Comp"/>
</dbReference>
<comment type="caution">
    <text evidence="2">The sequence shown here is derived from an EMBL/GenBank/DDBJ whole genome shotgun (WGS) entry which is preliminary data.</text>
</comment>
<gene>
    <name evidence="2" type="ORF">SDC9_133940</name>
</gene>
<reference evidence="2" key="1">
    <citation type="submission" date="2019-08" db="EMBL/GenBank/DDBJ databases">
        <authorList>
            <person name="Kucharzyk K."/>
            <person name="Murdoch R.W."/>
            <person name="Higgins S."/>
            <person name="Loffler F."/>
        </authorList>
    </citation>
    <scope>NUCLEOTIDE SEQUENCE</scope>
</reference>
<feature type="domain" description="SLH" evidence="1">
    <location>
        <begin position="104"/>
        <end position="167"/>
    </location>
</feature>
<accession>A0A645DCU4</accession>
<evidence type="ECO:0000259" key="1">
    <source>
        <dbReference type="PROSITE" id="PS51272"/>
    </source>
</evidence>
<dbReference type="AlphaFoldDB" id="A0A645DCU4"/>
<evidence type="ECO:0000313" key="2">
    <source>
        <dbReference type="EMBL" id="MPM86848.1"/>
    </source>
</evidence>
<name>A0A645DCU4_9ZZZZ</name>
<sequence length="288" mass="29705">MKDAPEVTALGAVGVPSAVMTEDGENYYVRFSCPTQGAAIYYNHNFISPSYTPTSRYRGDAVVIPKSNFPGGTVTMTCRAVKDGWTDAGVQTLTLTSSGAEKGWVSPYADVTAGGWSYEAVGYVTRNGIMSGTAKTSFSPNAPMTRAALALALYHMAGSPKVPSGAGSADVPSGASYAAAVAWASQNEVVNGTASGGFSPEAGITREQLAAIFYRYAKHVAKTDLTVSRDLSGYTDVADVGSWAKEGLSWAVGAGLVNGTGATELSPKGPATRAQAAAMLQRLGLFVG</sequence>
<dbReference type="EMBL" id="VSSQ01034793">
    <property type="protein sequence ID" value="MPM86848.1"/>
    <property type="molecule type" value="Genomic_DNA"/>
</dbReference>
<dbReference type="Pfam" id="PF00395">
    <property type="entry name" value="SLH"/>
    <property type="match status" value="3"/>
</dbReference>